<evidence type="ECO:0000313" key="1">
    <source>
        <dbReference type="EMBL" id="TWP46922.1"/>
    </source>
</evidence>
<dbReference type="Proteomes" id="UP000316639">
    <property type="component" value="Unassembled WGS sequence"/>
</dbReference>
<dbReference type="EMBL" id="VOBR01000029">
    <property type="protein sequence ID" value="TWP46922.1"/>
    <property type="molecule type" value="Genomic_DNA"/>
</dbReference>
<proteinExistence type="predicted"/>
<accession>A0A563EJP3</accession>
<dbReference type="SUPFAM" id="SSF56112">
    <property type="entry name" value="Protein kinase-like (PK-like)"/>
    <property type="match status" value="1"/>
</dbReference>
<dbReference type="OrthoDB" id="4577657at2"/>
<dbReference type="AlphaFoldDB" id="A0A563EJP3"/>
<evidence type="ECO:0000313" key="2">
    <source>
        <dbReference type="Proteomes" id="UP000316639"/>
    </source>
</evidence>
<gene>
    <name evidence="1" type="ORF">FKR81_34045</name>
</gene>
<organism evidence="1 2">
    <name type="scientific">Lentzea tibetensis</name>
    <dbReference type="NCBI Taxonomy" id="2591470"/>
    <lineage>
        <taxon>Bacteria</taxon>
        <taxon>Bacillati</taxon>
        <taxon>Actinomycetota</taxon>
        <taxon>Actinomycetes</taxon>
        <taxon>Pseudonocardiales</taxon>
        <taxon>Pseudonocardiaceae</taxon>
        <taxon>Lentzea</taxon>
    </lineage>
</organism>
<dbReference type="InterPro" id="IPR011009">
    <property type="entry name" value="Kinase-like_dom_sf"/>
</dbReference>
<dbReference type="GO" id="GO:0016740">
    <property type="term" value="F:transferase activity"/>
    <property type="evidence" value="ECO:0007669"/>
    <property type="project" value="UniProtKB-KW"/>
</dbReference>
<name>A0A563EJP3_9PSEU</name>
<dbReference type="Gene3D" id="3.90.1200.10">
    <property type="match status" value="1"/>
</dbReference>
<keyword evidence="2" id="KW-1185">Reference proteome</keyword>
<sequence length="285" mass="31351">MVPIDFVPIAPATAAVYRVVEPGRSVFVKILRSPKLWPMLAGLPEHVRDRLLAEFPWRDEADFLLSGFALPPGLRMPEVIRIDDLGDRVALWLEDVACADVRWDLPRFVRAARLLGRWAGRRFGGAPSGALRFLIESRPHSEAFQRLESGELRALAARLPELLDRLDRLPHAGAHGDACPQNLLVPLDDPDSFVVIDVTWQCPHPIGFDLGQLLVGLAHDGTLPVCALPEIREAIIDAYVEGLADEGERVPVNEVAFGCDASLVIRSAFDSGPELARYLTGLVRG</sequence>
<reference evidence="1 2" key="1">
    <citation type="submission" date="2019-07" db="EMBL/GenBank/DDBJ databases">
        <title>Lentzea xizangensis sp. nov., isolated from Qinghai-Tibetan Plateau Soils.</title>
        <authorList>
            <person name="Huang J."/>
        </authorList>
    </citation>
    <scope>NUCLEOTIDE SEQUENCE [LARGE SCALE GENOMIC DNA]</scope>
    <source>
        <strain evidence="1 2">FXJ1.1311</strain>
    </source>
</reference>
<protein>
    <submittedName>
        <fullName evidence="1">Phosphotransferase</fullName>
    </submittedName>
</protein>
<comment type="caution">
    <text evidence="1">The sequence shown here is derived from an EMBL/GenBank/DDBJ whole genome shotgun (WGS) entry which is preliminary data.</text>
</comment>
<keyword evidence="1" id="KW-0808">Transferase</keyword>